<keyword evidence="2" id="KW-1185">Reference proteome</keyword>
<sequence length="59" mass="6783">MDDCKANDECGKSAKSFLEYFSWMNNRNVSDKNGLSMENLFLGVKIEACINNINTHRKH</sequence>
<name>A0ABQ4KAC7_9BACI</name>
<evidence type="ECO:0000313" key="1">
    <source>
        <dbReference type="EMBL" id="GIN22675.1"/>
    </source>
</evidence>
<dbReference type="EMBL" id="BOQT01000019">
    <property type="protein sequence ID" value="GIN22675.1"/>
    <property type="molecule type" value="Genomic_DNA"/>
</dbReference>
<protein>
    <submittedName>
        <fullName evidence="1">Uncharacterized protein</fullName>
    </submittedName>
</protein>
<organism evidence="1 2">
    <name type="scientific">Siminovitchia fordii</name>
    <dbReference type="NCBI Taxonomy" id="254759"/>
    <lineage>
        <taxon>Bacteria</taxon>
        <taxon>Bacillati</taxon>
        <taxon>Bacillota</taxon>
        <taxon>Bacilli</taxon>
        <taxon>Bacillales</taxon>
        <taxon>Bacillaceae</taxon>
        <taxon>Siminovitchia</taxon>
    </lineage>
</organism>
<proteinExistence type="predicted"/>
<accession>A0ABQ4KAC7</accession>
<comment type="caution">
    <text evidence="1">The sequence shown here is derived from an EMBL/GenBank/DDBJ whole genome shotgun (WGS) entry which is preliminary data.</text>
</comment>
<reference evidence="1 2" key="1">
    <citation type="submission" date="2021-03" db="EMBL/GenBank/DDBJ databases">
        <title>Antimicrobial resistance genes in bacteria isolated from Japanese honey, and their potential for conferring macrolide and lincosamide resistance in the American foulbrood pathogen Paenibacillus larvae.</title>
        <authorList>
            <person name="Okamoto M."/>
            <person name="Kumagai M."/>
            <person name="Kanamori H."/>
            <person name="Takamatsu D."/>
        </authorList>
    </citation>
    <scope>NUCLEOTIDE SEQUENCE [LARGE SCALE GENOMIC DNA]</scope>
    <source>
        <strain evidence="1 2">J1TS3</strain>
    </source>
</reference>
<evidence type="ECO:0000313" key="2">
    <source>
        <dbReference type="Proteomes" id="UP000680279"/>
    </source>
</evidence>
<dbReference type="Proteomes" id="UP000680279">
    <property type="component" value="Unassembled WGS sequence"/>
</dbReference>
<gene>
    <name evidence="1" type="ORF">J1TS3_38090</name>
</gene>